<keyword evidence="3 13" id="KW-0963">Cytoplasm</keyword>
<dbReference type="GO" id="GO:0005524">
    <property type="term" value="F:ATP binding"/>
    <property type="evidence" value="ECO:0007669"/>
    <property type="project" value="UniProtKB-UniRule"/>
</dbReference>
<dbReference type="InterPro" id="IPR045864">
    <property type="entry name" value="aa-tRNA-synth_II/BPL/LPL"/>
</dbReference>
<keyword evidence="11 13" id="KW-0030">Aminoacyl-tRNA synthetase</keyword>
<evidence type="ECO:0000313" key="17">
    <source>
        <dbReference type="Proteomes" id="UP000830434"/>
    </source>
</evidence>
<comment type="caution">
    <text evidence="13">Lacks conserved residue(s) required for the propagation of feature annotation.</text>
</comment>
<dbReference type="HAMAP" id="MF_00184">
    <property type="entry name" value="Thr_tRNA_synth"/>
    <property type="match status" value="1"/>
</dbReference>
<keyword evidence="5 13" id="KW-0436">Ligase</keyword>
<evidence type="ECO:0000256" key="13">
    <source>
        <dbReference type="HAMAP-Rule" id="MF_00184"/>
    </source>
</evidence>
<dbReference type="Pfam" id="PF03129">
    <property type="entry name" value="HGTP_anticodon"/>
    <property type="match status" value="1"/>
</dbReference>
<reference evidence="16" key="1">
    <citation type="submission" date="2022-04" db="EMBL/GenBank/DDBJ databases">
        <title>Diverse halophilic archaea isolated from saline environments.</title>
        <authorList>
            <person name="Cui H.-L."/>
        </authorList>
    </citation>
    <scope>NUCLEOTIDE SEQUENCE</scope>
    <source>
        <strain evidence="16">XZYJT40</strain>
    </source>
</reference>
<gene>
    <name evidence="13" type="primary">thrS</name>
    <name evidence="16" type="ORF">M0R88_01625</name>
</gene>
<keyword evidence="7 13" id="KW-0862">Zinc</keyword>
<feature type="domain" description="Aminoacyl-transfer RNA synthetases class-II family profile" evidence="15">
    <location>
        <begin position="208"/>
        <end position="499"/>
    </location>
</feature>
<dbReference type="SUPFAM" id="SSF55681">
    <property type="entry name" value="Class II aaRS and biotin synthetases"/>
    <property type="match status" value="1"/>
</dbReference>
<dbReference type="GO" id="GO:0000049">
    <property type="term" value="F:tRNA binding"/>
    <property type="evidence" value="ECO:0007669"/>
    <property type="project" value="UniProtKB-KW"/>
</dbReference>
<dbReference type="GO" id="GO:0008270">
    <property type="term" value="F:zinc ion binding"/>
    <property type="evidence" value="ECO:0007669"/>
    <property type="project" value="InterPro"/>
</dbReference>
<dbReference type="InterPro" id="IPR004154">
    <property type="entry name" value="Anticodon-bd"/>
</dbReference>
<keyword evidence="4 13" id="KW-0820">tRNA-binding</keyword>
<accession>A0A8U0II92</accession>
<comment type="subcellular location">
    <subcellularLocation>
        <location evidence="1 13">Cytoplasm</location>
    </subcellularLocation>
</comment>
<proteinExistence type="inferred from homology"/>
<dbReference type="InterPro" id="IPR002314">
    <property type="entry name" value="aa-tRNA-synt_IIb"/>
</dbReference>
<dbReference type="AlphaFoldDB" id="A0A8U0II92"/>
<keyword evidence="10 13" id="KW-0648">Protein biosynthesis</keyword>
<comment type="similarity">
    <text evidence="2 13">Belongs to the class-II aminoacyl-tRNA synthetase family.</text>
</comment>
<dbReference type="Gene3D" id="3.40.50.800">
    <property type="entry name" value="Anticodon-binding domain"/>
    <property type="match status" value="1"/>
</dbReference>
<keyword evidence="13" id="KW-0479">Metal-binding</keyword>
<dbReference type="InterPro" id="IPR015011">
    <property type="entry name" value="Threonyl-tRNA_syn_edit_dom_arc"/>
</dbReference>
<organism evidence="16 17">
    <name type="scientific">Halorussus gelatinilyticus</name>
    <dbReference type="NCBI Taxonomy" id="2937524"/>
    <lineage>
        <taxon>Archaea</taxon>
        <taxon>Methanobacteriati</taxon>
        <taxon>Methanobacteriota</taxon>
        <taxon>Stenosarchaea group</taxon>
        <taxon>Halobacteria</taxon>
        <taxon>Halobacteriales</taxon>
        <taxon>Haladaptataceae</taxon>
        <taxon>Halorussus</taxon>
    </lineage>
</organism>
<dbReference type="InterPro" id="IPR036621">
    <property type="entry name" value="Anticodon-bd_dom_sf"/>
</dbReference>
<keyword evidence="9 13" id="KW-0694">RNA-binding</keyword>
<dbReference type="Gene3D" id="3.30.930.10">
    <property type="entry name" value="Bira Bifunctional Protein, Domain 2"/>
    <property type="match status" value="1"/>
</dbReference>
<evidence type="ECO:0000256" key="5">
    <source>
        <dbReference type="ARBA" id="ARBA00022598"/>
    </source>
</evidence>
<dbReference type="InterPro" id="IPR002320">
    <property type="entry name" value="Thr-tRNA-ligase_IIa"/>
</dbReference>
<protein>
    <recommendedName>
        <fullName evidence="13">Threonine--tRNA ligase</fullName>
        <ecNumber evidence="13">6.1.1.3</ecNumber>
    </recommendedName>
    <alternativeName>
        <fullName evidence="13">Threonyl-tRNA synthetase</fullName>
        <shortName evidence="13">ThrRS</shortName>
    </alternativeName>
</protein>
<evidence type="ECO:0000256" key="10">
    <source>
        <dbReference type="ARBA" id="ARBA00022917"/>
    </source>
</evidence>
<evidence type="ECO:0000256" key="7">
    <source>
        <dbReference type="ARBA" id="ARBA00022833"/>
    </source>
</evidence>
<dbReference type="EC" id="6.1.1.3" evidence="13"/>
<comment type="catalytic activity">
    <reaction evidence="12 13">
        <text>tRNA(Thr) + L-threonine + ATP = L-threonyl-tRNA(Thr) + AMP + diphosphate + H(+)</text>
        <dbReference type="Rhea" id="RHEA:24624"/>
        <dbReference type="Rhea" id="RHEA-COMP:9670"/>
        <dbReference type="Rhea" id="RHEA-COMP:9704"/>
        <dbReference type="ChEBI" id="CHEBI:15378"/>
        <dbReference type="ChEBI" id="CHEBI:30616"/>
        <dbReference type="ChEBI" id="CHEBI:33019"/>
        <dbReference type="ChEBI" id="CHEBI:57926"/>
        <dbReference type="ChEBI" id="CHEBI:78442"/>
        <dbReference type="ChEBI" id="CHEBI:78534"/>
        <dbReference type="ChEBI" id="CHEBI:456215"/>
        <dbReference type="EC" id="6.1.1.3"/>
    </reaction>
</comment>
<evidence type="ECO:0000256" key="12">
    <source>
        <dbReference type="ARBA" id="ARBA00049515"/>
    </source>
</evidence>
<name>A0A8U0II92_9EURY</name>
<comment type="subunit">
    <text evidence="13">Homodimer.</text>
</comment>
<evidence type="ECO:0000259" key="15">
    <source>
        <dbReference type="PROSITE" id="PS50862"/>
    </source>
</evidence>
<evidence type="ECO:0000256" key="3">
    <source>
        <dbReference type="ARBA" id="ARBA00022490"/>
    </source>
</evidence>
<evidence type="ECO:0000256" key="11">
    <source>
        <dbReference type="ARBA" id="ARBA00023146"/>
    </source>
</evidence>
<feature type="binding site" evidence="13">
    <location>
        <position position="304"/>
    </location>
    <ligand>
        <name>Zn(2+)</name>
        <dbReference type="ChEBI" id="CHEBI:29105"/>
        <note>catalytic</note>
    </ligand>
</feature>
<evidence type="ECO:0000256" key="6">
    <source>
        <dbReference type="ARBA" id="ARBA00022741"/>
    </source>
</evidence>
<evidence type="ECO:0000313" key="16">
    <source>
        <dbReference type="EMBL" id="UPW00817.1"/>
    </source>
</evidence>
<dbReference type="Pfam" id="PF08915">
    <property type="entry name" value="tRNA-Thr_ED"/>
    <property type="match status" value="1"/>
</dbReference>
<dbReference type="KEGG" id="haxz:M0R88_01625"/>
<dbReference type="NCBIfam" id="TIGR00418">
    <property type="entry name" value="thrS"/>
    <property type="match status" value="1"/>
</dbReference>
<dbReference type="GO" id="GO:0005737">
    <property type="term" value="C:cytoplasm"/>
    <property type="evidence" value="ECO:0007669"/>
    <property type="project" value="UniProtKB-SubCell"/>
</dbReference>
<feature type="region of interest" description="Disordered" evidence="14">
    <location>
        <begin position="138"/>
        <end position="157"/>
    </location>
</feature>
<dbReference type="SUPFAM" id="SSF52954">
    <property type="entry name" value="Class II aaRS ABD-related"/>
    <property type="match status" value="1"/>
</dbReference>
<evidence type="ECO:0000256" key="9">
    <source>
        <dbReference type="ARBA" id="ARBA00022884"/>
    </source>
</evidence>
<feature type="binding site" evidence="13">
    <location>
        <position position="475"/>
    </location>
    <ligand>
        <name>Zn(2+)</name>
        <dbReference type="ChEBI" id="CHEBI:29105"/>
        <note>catalytic</note>
    </ligand>
</feature>
<dbReference type="RefSeq" id="WP_248655225.1">
    <property type="nucleotide sequence ID" value="NZ_CP096658.1"/>
</dbReference>
<dbReference type="PRINTS" id="PR01047">
    <property type="entry name" value="TRNASYNTHTHR"/>
</dbReference>
<dbReference type="GeneID" id="72188514"/>
<comment type="cofactor">
    <cofactor evidence="13">
        <name>Zn(2+)</name>
        <dbReference type="ChEBI" id="CHEBI:29105"/>
    </cofactor>
    <text evidence="13">Binds 1 zinc ion per subunit.</text>
</comment>
<dbReference type="Proteomes" id="UP000830434">
    <property type="component" value="Chromosome"/>
</dbReference>
<dbReference type="Pfam" id="PF00587">
    <property type="entry name" value="tRNA-synt_2b"/>
    <property type="match status" value="1"/>
</dbReference>
<evidence type="ECO:0000256" key="8">
    <source>
        <dbReference type="ARBA" id="ARBA00022840"/>
    </source>
</evidence>
<dbReference type="GO" id="GO:0006435">
    <property type="term" value="P:threonyl-tRNA aminoacylation"/>
    <property type="evidence" value="ECO:0007669"/>
    <property type="project" value="UniProtKB-UniRule"/>
</dbReference>
<keyword evidence="17" id="KW-1185">Reference proteome</keyword>
<evidence type="ECO:0000256" key="2">
    <source>
        <dbReference type="ARBA" id="ARBA00008226"/>
    </source>
</evidence>
<dbReference type="InterPro" id="IPR023509">
    <property type="entry name" value="DTD-like_sf"/>
</dbReference>
<sequence>MRLLFVHSDHLEFEATTEAGEGVAETEGVPMAGRMEDCVTAFVSVETGDETDPDAAVANAADELRDVTDRLNTRNVVLYPHAHLSDDLADPDAAKTVLRKLKTSLDGDYEVLRAPFGWYKSFEVACKGHPISELSRHVTPERDEDGGGADPSGCAPSDWKLVFRGGETADLPETDAIDSLDDEDADRVGDDMRALVADEVEGETASADEQPSHVELMREQELVGRDESSDAGTLRWYPRGKLIRDSLAEYVDDLAVEFGGMPVETPAMYDLGVRAIREHTEAFGERQYRFESDGRPMLLRFAACVGHFSVMRDMQVSESDLPLRLYELSTSFRRERRDAVAGLKRQRAFTVPDIHTATRDAERAKEELRAQANLALRTGDDLGLNYEPAIRVTREFYEGNAAWVESLADDFGKPALLEILPERHRYWSAKVEFATIDRSGRPVENPTVELDVESAERFGVEYSADDETRHPPVLHCSPTGSIERVLAALLETAAKQETPRLPTWLSPTQVRFVPVGDEHVEHCDALADDLTTARVRADVDERDESVGERIATAETDWVPYYVVVGDREMEDDEVECGKMEDEREGNELDGDAETLKVTVRDEGEEREMTVSELKSAVLDDIGDLPRKRRYLPKHVSKRPRFAER</sequence>
<dbReference type="Gene3D" id="3.50.80.10">
    <property type="entry name" value="D-tyrosyl-tRNA(Tyr) deacylase"/>
    <property type="match status" value="1"/>
</dbReference>
<keyword evidence="6 13" id="KW-0547">Nucleotide-binding</keyword>
<dbReference type="PANTHER" id="PTHR11451">
    <property type="entry name" value="THREONINE-TRNA LIGASE"/>
    <property type="match status" value="1"/>
</dbReference>
<evidence type="ECO:0000256" key="1">
    <source>
        <dbReference type="ARBA" id="ARBA00004496"/>
    </source>
</evidence>
<evidence type="ECO:0000256" key="14">
    <source>
        <dbReference type="SAM" id="MobiDB-lite"/>
    </source>
</evidence>
<feature type="binding site" evidence="13">
    <location>
        <position position="355"/>
    </location>
    <ligand>
        <name>Zn(2+)</name>
        <dbReference type="ChEBI" id="CHEBI:29105"/>
        <note>catalytic</note>
    </ligand>
</feature>
<evidence type="ECO:0000256" key="4">
    <source>
        <dbReference type="ARBA" id="ARBA00022555"/>
    </source>
</evidence>
<dbReference type="PANTHER" id="PTHR11451:SF44">
    <property type="entry name" value="THREONINE--TRNA LIGASE, CHLOROPLASTIC_MITOCHONDRIAL 2"/>
    <property type="match status" value="1"/>
</dbReference>
<dbReference type="NCBIfam" id="NF003068">
    <property type="entry name" value="PRK03991.1"/>
    <property type="match status" value="1"/>
</dbReference>
<dbReference type="EMBL" id="CP096658">
    <property type="protein sequence ID" value="UPW00817.1"/>
    <property type="molecule type" value="Genomic_DNA"/>
</dbReference>
<dbReference type="InterPro" id="IPR006195">
    <property type="entry name" value="aa-tRNA-synth_II"/>
</dbReference>
<dbReference type="PROSITE" id="PS50862">
    <property type="entry name" value="AA_TRNA_LIGASE_II"/>
    <property type="match status" value="1"/>
</dbReference>
<dbReference type="GO" id="GO:0004829">
    <property type="term" value="F:threonine-tRNA ligase activity"/>
    <property type="evidence" value="ECO:0007669"/>
    <property type="project" value="UniProtKB-UniRule"/>
</dbReference>
<keyword evidence="8 13" id="KW-0067">ATP-binding</keyword>